<dbReference type="GO" id="GO:0008237">
    <property type="term" value="F:metallopeptidase activity"/>
    <property type="evidence" value="ECO:0007669"/>
    <property type="project" value="UniProtKB-KW"/>
</dbReference>
<feature type="region of interest" description="Disordered" evidence="18">
    <location>
        <begin position="588"/>
        <end position="617"/>
    </location>
</feature>
<keyword evidence="5" id="KW-0645">Protease</keyword>
<evidence type="ECO:0000256" key="6">
    <source>
        <dbReference type="ARBA" id="ARBA00022692"/>
    </source>
</evidence>
<dbReference type="OrthoDB" id="10031169at2759"/>
<dbReference type="InterPro" id="IPR042097">
    <property type="entry name" value="Aminopeptidase_N-like_N_sf"/>
</dbReference>
<keyword evidence="9 16" id="KW-0862">Zinc</keyword>
<evidence type="ECO:0000256" key="9">
    <source>
        <dbReference type="ARBA" id="ARBA00022833"/>
    </source>
</evidence>
<dbReference type="GO" id="GO:0005886">
    <property type="term" value="C:plasma membrane"/>
    <property type="evidence" value="ECO:0007669"/>
    <property type="project" value="UniProtKB-SubCell"/>
</dbReference>
<gene>
    <name evidence="23" type="ORF">Fcan01_03626</name>
</gene>
<evidence type="ECO:0000259" key="21">
    <source>
        <dbReference type="Pfam" id="PF11838"/>
    </source>
</evidence>
<feature type="binding site" evidence="16">
    <location>
        <position position="429"/>
    </location>
    <ligand>
        <name>Zn(2+)</name>
        <dbReference type="ChEBI" id="CHEBI:29105"/>
        <note>catalytic</note>
    </ligand>
</feature>
<dbReference type="InterPro" id="IPR034016">
    <property type="entry name" value="M1_APN-typ"/>
</dbReference>
<dbReference type="PRINTS" id="PR00756">
    <property type="entry name" value="ALADIPTASE"/>
</dbReference>
<accession>A0A226F579</accession>
<comment type="similarity">
    <text evidence="3">Belongs to the peptidase M1 family.</text>
</comment>
<dbReference type="SUPFAM" id="SSF63737">
    <property type="entry name" value="Leukotriene A4 hydrolase N-terminal domain"/>
    <property type="match status" value="1"/>
</dbReference>
<proteinExistence type="inferred from homology"/>
<dbReference type="EMBL" id="LNIX01000001">
    <property type="protein sequence ID" value="OXA64588.1"/>
    <property type="molecule type" value="Genomic_DNA"/>
</dbReference>
<dbReference type="Proteomes" id="UP000198287">
    <property type="component" value="Unassembled WGS sequence"/>
</dbReference>
<keyword evidence="24" id="KW-1185">Reference proteome</keyword>
<dbReference type="GO" id="GO:0008270">
    <property type="term" value="F:zinc ion binding"/>
    <property type="evidence" value="ECO:0007669"/>
    <property type="project" value="InterPro"/>
</dbReference>
<feature type="site" description="Transition state stabilizer" evidence="17">
    <location>
        <position position="489"/>
    </location>
</feature>
<dbReference type="GO" id="GO:0005737">
    <property type="term" value="C:cytoplasm"/>
    <property type="evidence" value="ECO:0007669"/>
    <property type="project" value="TreeGrafter"/>
</dbReference>
<evidence type="ECO:0000256" key="13">
    <source>
        <dbReference type="ARBA" id="ARBA00023136"/>
    </source>
</evidence>
<feature type="binding site" evidence="16">
    <location>
        <position position="410"/>
    </location>
    <ligand>
        <name>Zn(2+)</name>
        <dbReference type="ChEBI" id="CHEBI:29105"/>
        <note>catalytic</note>
    </ligand>
</feature>
<dbReference type="Pfam" id="PF17900">
    <property type="entry name" value="Peptidase_M1_N"/>
    <property type="match status" value="1"/>
</dbReference>
<feature type="domain" description="Peptidase M1 membrane alanine aminopeptidase" evidence="20">
    <location>
        <begin position="336"/>
        <end position="556"/>
    </location>
</feature>
<evidence type="ECO:0000259" key="22">
    <source>
        <dbReference type="Pfam" id="PF17900"/>
    </source>
</evidence>
<feature type="chain" id="PRO_5012895168" evidence="19">
    <location>
        <begin position="20"/>
        <end position="1035"/>
    </location>
</feature>
<dbReference type="PANTHER" id="PTHR11533:SF294">
    <property type="entry name" value="THYROTROPIN-RELEASING HORMONE-DEGRADING ECTOENZYME"/>
    <property type="match status" value="1"/>
</dbReference>
<evidence type="ECO:0000313" key="23">
    <source>
        <dbReference type="EMBL" id="OXA64588.1"/>
    </source>
</evidence>
<dbReference type="InterPro" id="IPR014782">
    <property type="entry name" value="Peptidase_M1_dom"/>
</dbReference>
<evidence type="ECO:0000256" key="17">
    <source>
        <dbReference type="PIRSR" id="PIRSR634016-4"/>
    </source>
</evidence>
<dbReference type="InterPro" id="IPR045357">
    <property type="entry name" value="Aminopeptidase_N-like_N"/>
</dbReference>
<evidence type="ECO:0000256" key="10">
    <source>
        <dbReference type="ARBA" id="ARBA00022968"/>
    </source>
</evidence>
<organism evidence="23 24">
    <name type="scientific">Folsomia candida</name>
    <name type="common">Springtail</name>
    <dbReference type="NCBI Taxonomy" id="158441"/>
    <lineage>
        <taxon>Eukaryota</taxon>
        <taxon>Metazoa</taxon>
        <taxon>Ecdysozoa</taxon>
        <taxon>Arthropoda</taxon>
        <taxon>Hexapoda</taxon>
        <taxon>Collembola</taxon>
        <taxon>Entomobryomorpha</taxon>
        <taxon>Isotomoidea</taxon>
        <taxon>Isotomidae</taxon>
        <taxon>Proisotominae</taxon>
        <taxon>Folsomia</taxon>
    </lineage>
</organism>
<keyword evidence="11" id="KW-1133">Transmembrane helix</keyword>
<evidence type="ECO:0000256" key="12">
    <source>
        <dbReference type="ARBA" id="ARBA00023049"/>
    </source>
</evidence>
<dbReference type="CDD" id="cd09601">
    <property type="entry name" value="M1_APN-Q_like"/>
    <property type="match status" value="1"/>
</dbReference>
<dbReference type="InterPro" id="IPR024571">
    <property type="entry name" value="ERAP1-like_C_dom"/>
</dbReference>
<evidence type="ECO:0000256" key="3">
    <source>
        <dbReference type="ARBA" id="ARBA00010136"/>
    </source>
</evidence>
<evidence type="ECO:0000256" key="2">
    <source>
        <dbReference type="ARBA" id="ARBA00004609"/>
    </source>
</evidence>
<protein>
    <submittedName>
        <fullName evidence="23">Aminopeptidase N</fullName>
    </submittedName>
</protein>
<feature type="domain" description="Aminopeptidase N-like N-terminal" evidence="22">
    <location>
        <begin position="84"/>
        <end position="295"/>
    </location>
</feature>
<keyword evidence="14" id="KW-0325">Glycoprotein</keyword>
<dbReference type="GO" id="GO:0006508">
    <property type="term" value="P:proteolysis"/>
    <property type="evidence" value="ECO:0007669"/>
    <property type="project" value="UniProtKB-KW"/>
</dbReference>
<feature type="active site" description="Proton acceptor" evidence="15">
    <location>
        <position position="407"/>
    </location>
</feature>
<dbReference type="STRING" id="158441.A0A226F579"/>
<dbReference type="InterPro" id="IPR050344">
    <property type="entry name" value="Peptidase_M1_aminopeptidases"/>
</dbReference>
<dbReference type="Gene3D" id="1.25.50.20">
    <property type="match status" value="1"/>
</dbReference>
<evidence type="ECO:0000256" key="4">
    <source>
        <dbReference type="ARBA" id="ARBA00022438"/>
    </source>
</evidence>
<keyword evidence="7 16" id="KW-0479">Metal-binding</keyword>
<dbReference type="AlphaFoldDB" id="A0A226F579"/>
<evidence type="ECO:0000259" key="20">
    <source>
        <dbReference type="Pfam" id="PF01433"/>
    </source>
</evidence>
<dbReference type="OMA" id="HSATWLD"/>
<dbReference type="Gene3D" id="2.60.40.1730">
    <property type="entry name" value="tricorn interacting facor f3 domain"/>
    <property type="match status" value="1"/>
</dbReference>
<dbReference type="InterPro" id="IPR001930">
    <property type="entry name" value="Peptidase_M1"/>
</dbReference>
<keyword evidence="19" id="KW-0732">Signal</keyword>
<reference evidence="23 24" key="1">
    <citation type="submission" date="2015-12" db="EMBL/GenBank/DDBJ databases">
        <title>The genome of Folsomia candida.</title>
        <authorList>
            <person name="Faddeeva A."/>
            <person name="Derks M.F."/>
            <person name="Anvar Y."/>
            <person name="Smit S."/>
            <person name="Van Straalen N."/>
            <person name="Roelofs D."/>
        </authorList>
    </citation>
    <scope>NUCLEOTIDE SEQUENCE [LARGE SCALE GENOMIC DNA]</scope>
    <source>
        <strain evidence="23 24">VU population</strain>
        <tissue evidence="23">Whole body</tissue>
    </source>
</reference>
<evidence type="ECO:0000256" key="15">
    <source>
        <dbReference type="PIRSR" id="PIRSR634016-1"/>
    </source>
</evidence>
<evidence type="ECO:0000256" key="14">
    <source>
        <dbReference type="ARBA" id="ARBA00023180"/>
    </source>
</evidence>
<evidence type="ECO:0000256" key="7">
    <source>
        <dbReference type="ARBA" id="ARBA00022723"/>
    </source>
</evidence>
<feature type="binding site" evidence="16">
    <location>
        <position position="406"/>
    </location>
    <ligand>
        <name>Zn(2+)</name>
        <dbReference type="ChEBI" id="CHEBI:29105"/>
        <note>catalytic</note>
    </ligand>
</feature>
<comment type="subcellular location">
    <subcellularLocation>
        <location evidence="2">Cell membrane</location>
        <topology evidence="2">Lipid-anchor</topology>
        <topology evidence="2">GPI-anchor</topology>
    </subcellularLocation>
    <subcellularLocation>
        <location evidence="1">Membrane</location>
        <topology evidence="1">Single-pass type II membrane protein</topology>
    </subcellularLocation>
</comment>
<evidence type="ECO:0000256" key="8">
    <source>
        <dbReference type="ARBA" id="ARBA00022801"/>
    </source>
</evidence>
<dbReference type="Gene3D" id="1.10.390.10">
    <property type="entry name" value="Neutral Protease Domain 2"/>
    <property type="match status" value="1"/>
</dbReference>
<feature type="signal peptide" evidence="19">
    <location>
        <begin position="1"/>
        <end position="19"/>
    </location>
</feature>
<dbReference type="Pfam" id="PF11838">
    <property type="entry name" value="ERAP1_C"/>
    <property type="match status" value="1"/>
</dbReference>
<evidence type="ECO:0000313" key="24">
    <source>
        <dbReference type="Proteomes" id="UP000198287"/>
    </source>
</evidence>
<sequence>MLKFLSLLLLQIGLGIVQCSWFTATDNSPVVSWGSSTTTSSSPYFWDLISPDIEENGKEKISAKRRFSLLKIKDSELFLPRNVVPISYKLKIRPILESDNPEEVLTAPGSVTIIVRCDAVTDTITLHANTKQFVNILRENLLHVQQTGDNTTTSRVNNVSVLRSSLVLGKEDADFYQIQLSENLQPGEQYSLHLDFVTRISNSTLDGLYLSSYEDPSKNEKKFLAVTQFEAIAARQMFPCFDEPDLKATFEIVVSRAKGYTSMSNMPLHYSEPDSENAGYFLDHFPPTPRMSTYLVALVVSEFTCTTAPAFLLANKTVEACGPAHLVAEGGASHAAQVSARILAFYDKLWGVPYPLPKMTSVAIPDFEAGAMENYGLNTYRISALFYFPDKSTESRRLSVESTIAHELAHQNFGNLVTCKTWNQIFLNEGFATYVSKLGVEEVSPEFEGEAFGWYTDYFQRALRADAFPASHPLVKVEDYFGQFDAISYSKGSSLIKMMENILSRKTLVNGLRQYLDKFSFGNAEYRGLFNTLDLQAKAEDTHPELAPLADIMDSWTVQPGFPLVRVTWVSEQLFHISQERFLQQSSTVKDGQVGSKDGAGWRRMSSNPSSTPLNNTRGDDPLLWHCPIFIATAAHPNRTVLVSEEGHSSETTSPHHRRPTMWLTNKESIKAWVPKSKVDWIIVNPDSKAFFRVLYDERLSDAIENQLEDNSQIFSPITRAQLIDDGFENAWAHYSPIQVALGRTRAILRDETDPRVWATALNHFKQIYAMLSENEDSVRDFKKYLSPRVSQAVDAVGVAQGGEERGQSVLHRASLFVWGGVLELPSVLHHSKNLVKLAASESNLNLIPVDIRGEALCAAVIEGDSSTTNFLWDLYSKSKAKSESSVRNILLNAIGCSRNPAMIQRYLDNSSQIGFLHSKSDRVILLQKLVVNPFSRNATFSYLRQHFRELIDYFDGLEVPGKILRTFSYFWNTEERLNQMKELQKEFLEELKLGESLELTLALIQANVDWMQHHGSDIKNWMQTQARDEEQSAP</sequence>
<dbReference type="InterPro" id="IPR027268">
    <property type="entry name" value="Peptidase_M4/M1_CTD_sf"/>
</dbReference>
<dbReference type="FunFam" id="1.10.390.10:FF:000013">
    <property type="entry name" value="Aminopeptidase N"/>
    <property type="match status" value="1"/>
</dbReference>
<keyword evidence="13" id="KW-0472">Membrane</keyword>
<dbReference type="Pfam" id="PF01433">
    <property type="entry name" value="Peptidase_M1"/>
    <property type="match status" value="1"/>
</dbReference>
<keyword evidence="10" id="KW-0735">Signal-anchor</keyword>
<evidence type="ECO:0000256" key="5">
    <source>
        <dbReference type="ARBA" id="ARBA00022670"/>
    </source>
</evidence>
<feature type="domain" description="ERAP1-like C-terminal" evidence="21">
    <location>
        <begin position="681"/>
        <end position="987"/>
    </location>
</feature>
<evidence type="ECO:0000256" key="16">
    <source>
        <dbReference type="PIRSR" id="PIRSR634016-3"/>
    </source>
</evidence>
<dbReference type="SUPFAM" id="SSF55486">
    <property type="entry name" value="Metalloproteases ('zincins'), catalytic domain"/>
    <property type="match status" value="1"/>
</dbReference>
<evidence type="ECO:0000256" key="18">
    <source>
        <dbReference type="SAM" id="MobiDB-lite"/>
    </source>
</evidence>
<evidence type="ECO:0000256" key="19">
    <source>
        <dbReference type="SAM" id="SignalP"/>
    </source>
</evidence>
<comment type="cofactor">
    <cofactor evidence="16">
        <name>Zn(2+)</name>
        <dbReference type="ChEBI" id="CHEBI:29105"/>
    </cofactor>
    <text evidence="16">Binds 1 zinc ion per subunit.</text>
</comment>
<keyword evidence="8" id="KW-0378">Hydrolase</keyword>
<dbReference type="GO" id="GO:0004177">
    <property type="term" value="F:aminopeptidase activity"/>
    <property type="evidence" value="ECO:0007669"/>
    <property type="project" value="UniProtKB-KW"/>
</dbReference>
<keyword evidence="4 23" id="KW-0031">Aminopeptidase</keyword>
<keyword evidence="6" id="KW-0812">Transmembrane</keyword>
<dbReference type="GO" id="GO:0005615">
    <property type="term" value="C:extracellular space"/>
    <property type="evidence" value="ECO:0007669"/>
    <property type="project" value="TreeGrafter"/>
</dbReference>
<name>A0A226F579_FOLCA</name>
<evidence type="ECO:0000256" key="1">
    <source>
        <dbReference type="ARBA" id="ARBA00004606"/>
    </source>
</evidence>
<feature type="compositionally biased region" description="Low complexity" evidence="18">
    <location>
        <begin position="606"/>
        <end position="617"/>
    </location>
</feature>
<keyword evidence="12" id="KW-0482">Metalloprotease</keyword>
<dbReference type="FunFam" id="2.60.40.1730:FF:000001">
    <property type="entry name" value="Leucyl-cystinyl aminopeptidase"/>
    <property type="match status" value="1"/>
</dbReference>
<dbReference type="Gene3D" id="2.60.40.1910">
    <property type="match status" value="1"/>
</dbReference>
<comment type="caution">
    <text evidence="23">The sequence shown here is derived from an EMBL/GenBank/DDBJ whole genome shotgun (WGS) entry which is preliminary data.</text>
</comment>
<dbReference type="PANTHER" id="PTHR11533">
    <property type="entry name" value="PROTEASE M1 ZINC METALLOPROTEASE"/>
    <property type="match status" value="1"/>
</dbReference>
<evidence type="ECO:0000256" key="11">
    <source>
        <dbReference type="ARBA" id="ARBA00022989"/>
    </source>
</evidence>